<proteinExistence type="predicted"/>
<evidence type="ECO:0008006" key="3">
    <source>
        <dbReference type="Google" id="ProtNLM"/>
    </source>
</evidence>
<dbReference type="Proteomes" id="UP000035740">
    <property type="component" value="Unassembled WGS sequence"/>
</dbReference>
<name>A0A0J7YNB4_BETVV</name>
<accession>A0A0J7YNB4</accession>
<dbReference type="InterPro" id="IPR027417">
    <property type="entry name" value="P-loop_NTPase"/>
</dbReference>
<protein>
    <recommendedName>
        <fullName evidence="3">ATPase AAA-type core domain-containing protein</fullName>
    </recommendedName>
</protein>
<dbReference type="AlphaFoldDB" id="A0A0J7YNB4"/>
<gene>
    <name evidence="1" type="ORF">BVRB_039790</name>
</gene>
<dbReference type="Gramene" id="KMS65066">
    <property type="protein sequence ID" value="KMS65066"/>
    <property type="gene ID" value="BVRB_039790"/>
</dbReference>
<feature type="non-terminal residue" evidence="1">
    <location>
        <position position="192"/>
    </location>
</feature>
<organism evidence="1 2">
    <name type="scientific">Beta vulgaris subsp. vulgaris</name>
    <name type="common">Beet</name>
    <dbReference type="NCBI Taxonomy" id="3555"/>
    <lineage>
        <taxon>Eukaryota</taxon>
        <taxon>Viridiplantae</taxon>
        <taxon>Streptophyta</taxon>
        <taxon>Embryophyta</taxon>
        <taxon>Tracheophyta</taxon>
        <taxon>Spermatophyta</taxon>
        <taxon>Magnoliopsida</taxon>
        <taxon>eudicotyledons</taxon>
        <taxon>Gunneridae</taxon>
        <taxon>Pentapetalae</taxon>
        <taxon>Caryophyllales</taxon>
        <taxon>Chenopodiaceae</taxon>
        <taxon>Betoideae</taxon>
        <taxon>Beta</taxon>
    </lineage>
</organism>
<feature type="non-terminal residue" evidence="1">
    <location>
        <position position="1"/>
    </location>
</feature>
<reference evidence="1 2" key="1">
    <citation type="journal article" date="2014" name="Nature">
        <title>The genome of the recently domesticated crop plant sugar beet (Beta vulgaris).</title>
        <authorList>
            <person name="Dohm J.C."/>
            <person name="Minoche A.E."/>
            <person name="Holtgrawe D."/>
            <person name="Capella-Gutierrez S."/>
            <person name="Zakrzewski F."/>
            <person name="Tafer H."/>
            <person name="Rupp O."/>
            <person name="Sorensen T.R."/>
            <person name="Stracke R."/>
            <person name="Reinhardt R."/>
            <person name="Goesmann A."/>
            <person name="Kraft T."/>
            <person name="Schulz B."/>
            <person name="Stadler P.F."/>
            <person name="Schmidt T."/>
            <person name="Gabaldon T."/>
            <person name="Lehrach H."/>
            <person name="Weisshaar B."/>
            <person name="Himmelbauer H."/>
        </authorList>
    </citation>
    <scope>NUCLEOTIDE SEQUENCE [LARGE SCALE GENOMIC DNA]</scope>
    <source>
        <tissue evidence="1">Taproot</tissue>
    </source>
</reference>
<sequence>HPAFAVTRSPRRWRCESSSPICAGLGHGGSTPRDLIELPGDAHLDHVMVGGVIHSAIVYGPSGNGKRTRIRSAAIRAGRVHITISIPDQFADRLADPIEAFHAQLKSCLALDPVVITLQAMSFAIARDDTAFCSRVRRLLYDPPPEATIIVTASERLPAEFEDVVQDIVTLGLPDPAAILGETTPQPRPIAD</sequence>
<keyword evidence="2" id="KW-1185">Reference proteome</keyword>
<evidence type="ECO:0000313" key="2">
    <source>
        <dbReference type="Proteomes" id="UP000035740"/>
    </source>
</evidence>
<evidence type="ECO:0000313" key="1">
    <source>
        <dbReference type="EMBL" id="KMS65066.1"/>
    </source>
</evidence>
<dbReference type="SUPFAM" id="SSF52540">
    <property type="entry name" value="P-loop containing nucleoside triphosphate hydrolases"/>
    <property type="match status" value="1"/>
</dbReference>
<dbReference type="EMBL" id="KQ115413">
    <property type="protein sequence ID" value="KMS65066.1"/>
    <property type="molecule type" value="Genomic_DNA"/>
</dbReference>